<dbReference type="InterPro" id="IPR000722">
    <property type="entry name" value="RNA_pol_asu"/>
</dbReference>
<dbReference type="SMART" id="SM00663">
    <property type="entry name" value="RPOLA_N"/>
    <property type="match status" value="1"/>
</dbReference>
<dbReference type="Gene3D" id="1.10.40.90">
    <property type="match status" value="1"/>
</dbReference>
<dbReference type="SUPFAM" id="SSF64484">
    <property type="entry name" value="beta and beta-prime subunits of DNA dependent RNA-polymerase"/>
    <property type="match status" value="2"/>
</dbReference>
<keyword evidence="7 9" id="KW-0804">Transcription</keyword>
<dbReference type="GO" id="GO:0000428">
    <property type="term" value="C:DNA-directed RNA polymerase complex"/>
    <property type="evidence" value="ECO:0007669"/>
    <property type="project" value="UniProtKB-KW"/>
</dbReference>
<dbReference type="GO" id="GO:0003677">
    <property type="term" value="F:DNA binding"/>
    <property type="evidence" value="ECO:0007669"/>
    <property type="project" value="InterPro"/>
</dbReference>
<keyword evidence="4 11" id="KW-0934">Plastid</keyword>
<dbReference type="Gene3D" id="2.40.40.20">
    <property type="match status" value="1"/>
</dbReference>
<dbReference type="InterPro" id="IPR045867">
    <property type="entry name" value="DNA-dir_RpoC_beta_prime"/>
</dbReference>
<evidence type="ECO:0000256" key="9">
    <source>
        <dbReference type="RuleBase" id="RU004279"/>
    </source>
</evidence>
<dbReference type="InterPro" id="IPR042102">
    <property type="entry name" value="RNA_pol_Rpb1_3_sf"/>
</dbReference>
<sequence>MLLISNIVKKCQTHSYKKLNRFKGVYSTGFYATDRQVVMKNGSNVCQVGMDFLSMKNVPVNRISAHKEKQSLFLRDGKDKKQSFFSPLFKKEKRSFSPTFFHFSKRKNSSLFALNQSEYFDTFRDPGKFQEVKLITLRLASPDTIRRWAETRLPNGKVVGLVHNANTLHHNTLKPLKGGLFCERIFGPTKDFKCACGIQKEKNFSRTNTTRLFCLKCDVEYTWSLKRRYQLGYIRLVSPIAHLWYVKETPSFIAVLLDMKRKTLDSVIYCSSTLTIDSATNQVKNNFMYSQTFSKYLEIHSLGETLSSKNLQHSLTQNTNSSMFLEFGKQTQKKVKKEIYNTDIFQNVFWLNPNRENVFFEKVIPYLKEQKESLNTRKLGKYSNVNFQKILSSESLFSFLSVDQRFLIVSVNSLQPLFYSIPNLHRPGIRLNSYLKSVLNWSNFWTIAYKIAEKQIELNCSVLRKPKPSLKSEMKQEGFVSVYRNPDFDKQVVSAYPSTWKLELLKKSMWLGSGKTLVFPAIYNSWFCENVSFPSHVSFPRTEKSGSAASKKIYDFFSSSNLQTKIYDFCSSSNFQVDADKIFEFFRQNHLDKQVHSLYTGTTQPLNQKEFLVVFYAKKTSKLFKNTLKFFQFAGRKTLFFAKFTDLDQTQNFRKTTLKTSKNIKNPRLSNESQRKRAALFFFTICKKFLMFGLFRKKDGDPFYPGFFHRFVLNNNRLYLDLTTFPVFLHMIMYLFQATMFCRSDALSKHDSGVRKQHILLYLLIRKLKNILKYWFFLKNFIVFQSILLKNNYCLQTKLGNVTEQKDSCFPKFDRFGKTKASDMVYLCKSNVFKKSAKTFSKFVSQAFRGHIESFQGSGYETKFQNLSLSKKLQSSYRNFEKFSFWSNEQQLLFVLSNYKFSCFGNKFLLIEKSFLMFKYFTKMATKSRDVFLGPSFKHSLVNYSYIRFKKNQFKKYFFQREFAFSLCVKIFQQLNGYKYNSKKIGKANLLLIAKPKSGSLWLCNSKKSEKKIDDLFVLELNGQINTFTNYSKRYFFGKIKHFYGKSFQNELNIVQKNIFLDFFADNLTILVSKLNNTLVQILLENKFCSVMNLSNTIKNIKIFNKTCYSKWSFWNWKKAFDLFSRNGVFFYMNIGIGDQIVKVNLKNNWNYFSSNGISKKVQRGTLQSERLVLPVLGKIPFLAEQSFSHFDLDLFLKLIRFEKLSITLRMFNRFLVKTNFSFLKKLKTLYIENYKHLSICLKSFTLSETDIPFLKVNFAKLIYLNFMKTEYVELFSPLYFGNFSFFSNQRTKYVFLKRNILIKKQLVCSDTNGPNKKFRFFLDNDRRTNLSKHSPSPFSSTRLYNNIYVLSNRYFWDLDEDLQTFLYYLNEPTSPIDVCIPTYADRLLKSHLFRDPPPVLGGGLIQKLLGEFHPTECSKILMVLEKSLKTVNLLLKSCDDFLEARTLRLKRNYILRRLKYIRSGSYKFTDEFLRLSFNQNSRLHRFSLVENRNDLRKEAEKPSFLDANLPDGGSFTLAKTMSSGKTSSKKIVDFFSQLGKLTDWENFRTGKTKVFPEPRTQNQPKSSDFLVFSGEDTTCVRGWEKEGVNPVPLSSIFDKKDCSENISCDSQVSPENKNFQTMTADDNEAGNKVNSSNQKFLINTSTNSNTVFKLNNLRSFLKESRPEWMVLSLLPVLPPDLRPILQIGNQVAASDLNRLYQKVIYRNERLKRFLKDSTSTNSPQIKFAYRLLQEAVDNLIDNGKGKGTPETDNRGLPLKSLTELLKGKKGRFRQNLLGKRVDYSGRSVIVVGPRLRLHECGLPKEMAIELFLPFLIQKIFQSGKAATILGAKLLLKTDPTQTWDFLTMVMRENPVLLNRAPTLHRFGFQAFQPRLVEGKAILLHPLVCPAFNADFDGDQMAVHVPITAEAKVEAWKLMLARNHLLSASTGEGMLLPSQDMVLGCYYLTATHPKLYEKNSFLQQYNYIFTSIEEVLQAYESQKINLHSFIWLRWNGKFQTNLNNEKLLELQISTKGQIAKILKTYVIYADSSAGVQSIFIKTTPGRVLFYNFLFN</sequence>
<evidence type="ECO:0000313" key="11">
    <source>
        <dbReference type="EMBL" id="QIZ74031.1"/>
    </source>
</evidence>
<evidence type="ECO:0000256" key="3">
    <source>
        <dbReference type="ARBA" id="ARBA00022478"/>
    </source>
</evidence>
<dbReference type="Gene3D" id="1.10.274.100">
    <property type="entry name" value="RNA polymerase Rpb1, domain 3"/>
    <property type="match status" value="1"/>
</dbReference>
<dbReference type="PANTHER" id="PTHR19376:SF54">
    <property type="entry name" value="DNA-DIRECTED RNA POLYMERASE SUBUNIT BETA"/>
    <property type="match status" value="1"/>
</dbReference>
<reference evidence="11" key="1">
    <citation type="submission" date="2019-11" db="EMBL/GenBank/DDBJ databases">
        <title>The Chloroplast Genome of the Green Alga Chaetophora sp.</title>
        <authorList>
            <person name="Liu B."/>
        </authorList>
    </citation>
    <scope>NUCLEOTIDE SEQUENCE</scope>
    <source>
        <strain evidence="11">FACHB-2291</strain>
    </source>
</reference>
<keyword evidence="3 9" id="KW-0240">DNA-directed RNA polymerase</keyword>
<dbReference type="InterPro" id="IPR044893">
    <property type="entry name" value="RNA_pol_Rpb1_clamp_domain"/>
</dbReference>
<organism evidence="11">
    <name type="scientific">Chaetophoropsis cf. attenuata FACHB-2291</name>
    <dbReference type="NCBI Taxonomy" id="2725790"/>
    <lineage>
        <taxon>Eukaryota</taxon>
        <taxon>Viridiplantae</taxon>
        <taxon>Chlorophyta</taxon>
        <taxon>core chlorophytes</taxon>
        <taxon>Chlorophyceae</taxon>
        <taxon>OCC clade</taxon>
        <taxon>Chaetophorales</taxon>
        <taxon>Chaetophoraceae</taxon>
        <taxon>Chaetophoropsis</taxon>
    </lineage>
</organism>
<keyword evidence="11" id="KW-0150">Chloroplast</keyword>
<proteinExistence type="inferred from homology"/>
<evidence type="ECO:0000256" key="2">
    <source>
        <dbReference type="ARBA" id="ARBA00007207"/>
    </source>
</evidence>
<protein>
    <recommendedName>
        <fullName evidence="9">DNA-directed RNA polymerase subunit</fullName>
        <ecNumber evidence="9">2.7.7.6</ecNumber>
    </recommendedName>
</protein>
<comment type="similarity">
    <text evidence="2">Belongs to the RNA polymerase beta' chain family. RpoC1 subfamily.</text>
</comment>
<keyword evidence="6 9" id="KW-0548">Nucleotidyltransferase</keyword>
<dbReference type="EMBL" id="MN701986">
    <property type="protein sequence ID" value="QIZ74031.1"/>
    <property type="molecule type" value="Genomic_DNA"/>
</dbReference>
<dbReference type="InterPro" id="IPR006592">
    <property type="entry name" value="RNA_pol_N"/>
</dbReference>
<dbReference type="PANTHER" id="PTHR19376">
    <property type="entry name" value="DNA-DIRECTED RNA POLYMERASE"/>
    <property type="match status" value="1"/>
</dbReference>
<dbReference type="InterPro" id="IPR007080">
    <property type="entry name" value="RNA_pol_Rpb1_1"/>
</dbReference>
<evidence type="ECO:0000259" key="10">
    <source>
        <dbReference type="SMART" id="SM00663"/>
    </source>
</evidence>
<dbReference type="Pfam" id="PF00623">
    <property type="entry name" value="RNA_pol_Rpb1_2"/>
    <property type="match status" value="2"/>
</dbReference>
<dbReference type="GO" id="GO:0003899">
    <property type="term" value="F:DNA-directed RNA polymerase activity"/>
    <property type="evidence" value="ECO:0007669"/>
    <property type="project" value="UniProtKB-EC"/>
</dbReference>
<evidence type="ECO:0000256" key="5">
    <source>
        <dbReference type="ARBA" id="ARBA00022679"/>
    </source>
</evidence>
<evidence type="ECO:0000256" key="4">
    <source>
        <dbReference type="ARBA" id="ARBA00022640"/>
    </source>
</evidence>
<dbReference type="Pfam" id="PF04997">
    <property type="entry name" value="RNA_pol_Rpb1_1"/>
    <property type="match status" value="2"/>
</dbReference>
<accession>A0A6H1U5A7</accession>
<feature type="domain" description="RNA polymerase N-terminal" evidence="10">
    <location>
        <begin position="1668"/>
        <end position="1949"/>
    </location>
</feature>
<comment type="catalytic activity">
    <reaction evidence="8 9">
        <text>RNA(n) + a ribonucleoside 5'-triphosphate = RNA(n+1) + diphosphate</text>
        <dbReference type="Rhea" id="RHEA:21248"/>
        <dbReference type="Rhea" id="RHEA-COMP:14527"/>
        <dbReference type="Rhea" id="RHEA-COMP:17342"/>
        <dbReference type="ChEBI" id="CHEBI:33019"/>
        <dbReference type="ChEBI" id="CHEBI:61557"/>
        <dbReference type="ChEBI" id="CHEBI:140395"/>
        <dbReference type="EC" id="2.7.7.6"/>
    </reaction>
</comment>
<dbReference type="EC" id="2.7.7.6" evidence="9"/>
<dbReference type="Pfam" id="PF04983">
    <property type="entry name" value="RNA_pol_Rpb1_3"/>
    <property type="match status" value="1"/>
</dbReference>
<evidence type="ECO:0000256" key="7">
    <source>
        <dbReference type="ARBA" id="ARBA00023163"/>
    </source>
</evidence>
<comment type="function">
    <text evidence="1 9">DNA-dependent RNA polymerase catalyzes the transcription of DNA into RNA using the four ribonucleoside triphosphates as substrates.</text>
</comment>
<evidence type="ECO:0000256" key="8">
    <source>
        <dbReference type="ARBA" id="ARBA00048552"/>
    </source>
</evidence>
<geneLocation type="chloroplast" evidence="11"/>
<dbReference type="Gene3D" id="4.10.860.120">
    <property type="entry name" value="RNA polymerase II, clamp domain"/>
    <property type="match status" value="1"/>
</dbReference>
<evidence type="ECO:0000256" key="6">
    <source>
        <dbReference type="ARBA" id="ARBA00022695"/>
    </source>
</evidence>
<name>A0A6H1U5A7_9CHLO</name>
<gene>
    <name evidence="11" type="primary">rpoC1</name>
</gene>
<keyword evidence="5 9" id="KW-0808">Transferase</keyword>
<dbReference type="GO" id="GO:0006351">
    <property type="term" value="P:DNA-templated transcription"/>
    <property type="evidence" value="ECO:0007669"/>
    <property type="project" value="InterPro"/>
</dbReference>
<evidence type="ECO:0000256" key="1">
    <source>
        <dbReference type="ARBA" id="ARBA00004026"/>
    </source>
</evidence>
<dbReference type="InterPro" id="IPR007066">
    <property type="entry name" value="RNA_pol_Rpb1_3"/>
</dbReference>